<keyword evidence="7" id="KW-1015">Disulfide bond</keyword>
<evidence type="ECO:0000256" key="8">
    <source>
        <dbReference type="ARBA" id="ARBA00023284"/>
    </source>
</evidence>
<evidence type="ECO:0000256" key="9">
    <source>
        <dbReference type="SAM" id="Phobius"/>
    </source>
</evidence>
<evidence type="ECO:0000256" key="7">
    <source>
        <dbReference type="ARBA" id="ARBA00023157"/>
    </source>
</evidence>
<evidence type="ECO:0000256" key="5">
    <source>
        <dbReference type="ARBA" id="ARBA00022982"/>
    </source>
</evidence>
<keyword evidence="2" id="KW-0813">Transport</keyword>
<keyword evidence="9" id="KW-0472">Membrane</keyword>
<dbReference type="OMA" id="TENMVEN"/>
<evidence type="ECO:0000256" key="2">
    <source>
        <dbReference type="ARBA" id="ARBA00022448"/>
    </source>
</evidence>
<dbReference type="GO" id="GO:0005789">
    <property type="term" value="C:endoplasmic reticulum membrane"/>
    <property type="evidence" value="ECO:0007669"/>
    <property type="project" value="UniProtKB-SubCell"/>
</dbReference>
<feature type="signal peptide" evidence="10">
    <location>
        <begin position="1"/>
        <end position="17"/>
    </location>
</feature>
<evidence type="ECO:0000256" key="10">
    <source>
        <dbReference type="SAM" id="SignalP"/>
    </source>
</evidence>
<keyword evidence="6 9" id="KW-1133">Transmembrane helix</keyword>
<dbReference type="PANTHER" id="PTHR46107:SF3">
    <property type="entry name" value="THIOREDOXIN DOMAIN-CONTAINING PROTEIN"/>
    <property type="match status" value="1"/>
</dbReference>
<dbReference type="RefSeq" id="XP_016990252.1">
    <property type="nucleotide sequence ID" value="XM_017134763.1"/>
</dbReference>
<dbReference type="InterPro" id="IPR052454">
    <property type="entry name" value="TMX_domain-containing"/>
</dbReference>
<keyword evidence="3 10" id="KW-0732">Signal</keyword>
<evidence type="ECO:0000256" key="4">
    <source>
        <dbReference type="ARBA" id="ARBA00022824"/>
    </source>
</evidence>
<gene>
    <name evidence="11" type="primary">LOC108052379</name>
</gene>
<keyword evidence="5" id="KW-0249">Electron transport</keyword>
<proteinExistence type="predicted"/>
<accession>A0A6P4FK67</accession>
<keyword evidence="8" id="KW-0676">Redox-active center</keyword>
<reference evidence="11" key="1">
    <citation type="submission" date="2025-08" db="UniProtKB">
        <authorList>
            <consortium name="RefSeq"/>
        </authorList>
    </citation>
    <scope>IDENTIFICATION</scope>
</reference>
<dbReference type="AlphaFoldDB" id="A0A6P4FK67"/>
<feature type="transmembrane region" description="Helical" evidence="9">
    <location>
        <begin position="209"/>
        <end position="232"/>
    </location>
</feature>
<evidence type="ECO:0000256" key="3">
    <source>
        <dbReference type="ARBA" id="ARBA00022729"/>
    </source>
</evidence>
<evidence type="ECO:0000256" key="6">
    <source>
        <dbReference type="ARBA" id="ARBA00022989"/>
    </source>
</evidence>
<name>A0A6P4FK67_DRORH</name>
<protein>
    <submittedName>
        <fullName evidence="11">Thioredoxin-related transmembrane protein 1</fullName>
    </submittedName>
</protein>
<feature type="chain" id="PRO_5027818237" evidence="10">
    <location>
        <begin position="18"/>
        <end position="267"/>
    </location>
</feature>
<dbReference type="OrthoDB" id="7872462at2759"/>
<evidence type="ECO:0000256" key="1">
    <source>
        <dbReference type="ARBA" id="ARBA00004389"/>
    </source>
</evidence>
<keyword evidence="9 11" id="KW-0812">Transmembrane</keyword>
<organism evidence="11">
    <name type="scientific">Drosophila rhopaloa</name>
    <name type="common">Fruit fly</name>
    <dbReference type="NCBI Taxonomy" id="1041015"/>
    <lineage>
        <taxon>Eukaryota</taxon>
        <taxon>Metazoa</taxon>
        <taxon>Ecdysozoa</taxon>
        <taxon>Arthropoda</taxon>
        <taxon>Hexapoda</taxon>
        <taxon>Insecta</taxon>
        <taxon>Pterygota</taxon>
        <taxon>Neoptera</taxon>
        <taxon>Endopterygota</taxon>
        <taxon>Diptera</taxon>
        <taxon>Brachycera</taxon>
        <taxon>Muscomorpha</taxon>
        <taxon>Ephydroidea</taxon>
        <taxon>Drosophilidae</taxon>
        <taxon>Drosophila</taxon>
        <taxon>Sophophora</taxon>
    </lineage>
</organism>
<dbReference type="PANTHER" id="PTHR46107">
    <property type="entry name" value="DUMPY: SHORTER THAN WILD-TYPE"/>
    <property type="match status" value="1"/>
</dbReference>
<comment type="subcellular location">
    <subcellularLocation>
        <location evidence="1">Endoplasmic reticulum membrane</location>
        <topology evidence="1">Single-pass membrane protein</topology>
    </subcellularLocation>
</comment>
<sequence>MSKFFLLLLVSKPVISGLEPEYSMLPENPQSTGLCPRYSFWRPGSLDSWPDGCENGSITVIGEDNWEQLLSGEWLLLLCSQNQPDCRDLEMSFFELATTAMGCIDVGLAFGDLSTPSTLRRRFSAFGQVTIYHILDGEFRRLSYEQDLMSLRYLIHLREWEDITPMPFWKNPTSPFIIFSIFAYKSAIDLMDSGLVGEDPRVATYTLSFLFAALLTWGTYFLWIGITCFVNYCKRRLHPELDILEEDFYEEGYGDEIDEDDFKEEDD</sequence>
<evidence type="ECO:0000313" key="11">
    <source>
        <dbReference type="RefSeq" id="XP_016990252.1"/>
    </source>
</evidence>
<keyword evidence="4" id="KW-0256">Endoplasmic reticulum</keyword>